<dbReference type="eggNOG" id="ENOG502SE37">
    <property type="taxonomic scope" value="Eukaryota"/>
</dbReference>
<evidence type="ECO:0000313" key="2">
    <source>
        <dbReference type="Proteomes" id="UP000027135"/>
    </source>
</evidence>
<keyword evidence="2" id="KW-1185">Reference proteome</keyword>
<protein>
    <submittedName>
        <fullName evidence="1">Uncharacterized protein</fullName>
    </submittedName>
</protein>
<dbReference type="Proteomes" id="UP000027135">
    <property type="component" value="Unassembled WGS sequence"/>
</dbReference>
<reference evidence="1 2" key="1">
    <citation type="journal article" date="2014" name="Nat. Commun.">
        <title>Molecular traces of alternative social organization in a termite genome.</title>
        <authorList>
            <person name="Terrapon N."/>
            <person name="Li C."/>
            <person name="Robertson H.M."/>
            <person name="Ji L."/>
            <person name="Meng X."/>
            <person name="Booth W."/>
            <person name="Chen Z."/>
            <person name="Childers C.P."/>
            <person name="Glastad K.M."/>
            <person name="Gokhale K."/>
            <person name="Gowin J."/>
            <person name="Gronenberg W."/>
            <person name="Hermansen R.A."/>
            <person name="Hu H."/>
            <person name="Hunt B.G."/>
            <person name="Huylmans A.K."/>
            <person name="Khalil S.M."/>
            <person name="Mitchell R.D."/>
            <person name="Munoz-Torres M.C."/>
            <person name="Mustard J.A."/>
            <person name="Pan H."/>
            <person name="Reese J.T."/>
            <person name="Scharf M.E."/>
            <person name="Sun F."/>
            <person name="Vogel H."/>
            <person name="Xiao J."/>
            <person name="Yang W."/>
            <person name="Yang Z."/>
            <person name="Yang Z."/>
            <person name="Zhou J."/>
            <person name="Zhu J."/>
            <person name="Brent C.S."/>
            <person name="Elsik C.G."/>
            <person name="Goodisman M.A."/>
            <person name="Liberles D.A."/>
            <person name="Roe R.M."/>
            <person name="Vargo E.L."/>
            <person name="Vilcinskas A."/>
            <person name="Wang J."/>
            <person name="Bornberg-Bauer E."/>
            <person name="Korb J."/>
            <person name="Zhang G."/>
            <person name="Liebig J."/>
        </authorList>
    </citation>
    <scope>NUCLEOTIDE SEQUENCE [LARGE SCALE GENOMIC DNA]</scope>
    <source>
        <tissue evidence="1">Whole organism</tissue>
    </source>
</reference>
<proteinExistence type="predicted"/>
<sequence>MKLIIKNADSNEPNDKRLTLAIEIVCCSITSCIAVRSVSAILSNSSIQQMPWSASTSAPPSNIISPVRGSFMTAAVRPTPDEPLPVVYWLRDANRSMYDKS</sequence>
<name>A0A067R4E8_ZOONE</name>
<dbReference type="InParanoid" id="A0A067R4E8"/>
<dbReference type="EMBL" id="KK852901">
    <property type="protein sequence ID" value="KDR14097.1"/>
    <property type="molecule type" value="Genomic_DNA"/>
</dbReference>
<evidence type="ECO:0000313" key="1">
    <source>
        <dbReference type="EMBL" id="KDR14097.1"/>
    </source>
</evidence>
<accession>A0A067R4E8</accession>
<dbReference type="AlphaFoldDB" id="A0A067R4E8"/>
<organism evidence="1 2">
    <name type="scientific">Zootermopsis nevadensis</name>
    <name type="common">Dampwood termite</name>
    <dbReference type="NCBI Taxonomy" id="136037"/>
    <lineage>
        <taxon>Eukaryota</taxon>
        <taxon>Metazoa</taxon>
        <taxon>Ecdysozoa</taxon>
        <taxon>Arthropoda</taxon>
        <taxon>Hexapoda</taxon>
        <taxon>Insecta</taxon>
        <taxon>Pterygota</taxon>
        <taxon>Neoptera</taxon>
        <taxon>Polyneoptera</taxon>
        <taxon>Dictyoptera</taxon>
        <taxon>Blattodea</taxon>
        <taxon>Blattoidea</taxon>
        <taxon>Termitoidae</taxon>
        <taxon>Termopsidae</taxon>
        <taxon>Zootermopsis</taxon>
    </lineage>
</organism>
<gene>
    <name evidence="1" type="ORF">L798_11833</name>
</gene>